<name>A0A9Q0NAR9_9DIPT</name>
<comment type="caution">
    <text evidence="2">The sequence shown here is derived from an EMBL/GenBank/DDBJ whole genome shotgun (WGS) entry which is preliminary data.</text>
</comment>
<organism evidence="2 3">
    <name type="scientific">Pseudolycoriella hygida</name>
    <dbReference type="NCBI Taxonomy" id="35572"/>
    <lineage>
        <taxon>Eukaryota</taxon>
        <taxon>Metazoa</taxon>
        <taxon>Ecdysozoa</taxon>
        <taxon>Arthropoda</taxon>
        <taxon>Hexapoda</taxon>
        <taxon>Insecta</taxon>
        <taxon>Pterygota</taxon>
        <taxon>Neoptera</taxon>
        <taxon>Endopterygota</taxon>
        <taxon>Diptera</taxon>
        <taxon>Nematocera</taxon>
        <taxon>Sciaroidea</taxon>
        <taxon>Sciaridae</taxon>
        <taxon>Pseudolycoriella</taxon>
    </lineage>
</organism>
<feature type="transmembrane region" description="Helical" evidence="1">
    <location>
        <begin position="279"/>
        <end position="299"/>
    </location>
</feature>
<evidence type="ECO:0000256" key="1">
    <source>
        <dbReference type="SAM" id="Phobius"/>
    </source>
</evidence>
<reference evidence="2" key="1">
    <citation type="submission" date="2022-07" db="EMBL/GenBank/DDBJ databases">
        <authorList>
            <person name="Trinca V."/>
            <person name="Uliana J.V.C."/>
            <person name="Torres T.T."/>
            <person name="Ward R.J."/>
            <person name="Monesi N."/>
        </authorList>
    </citation>
    <scope>NUCLEOTIDE SEQUENCE</scope>
    <source>
        <strain evidence="2">HSMRA1968</strain>
        <tissue evidence="2">Whole embryos</tissue>
    </source>
</reference>
<dbReference type="GO" id="GO:0000139">
    <property type="term" value="C:Golgi membrane"/>
    <property type="evidence" value="ECO:0007669"/>
    <property type="project" value="InterPro"/>
</dbReference>
<keyword evidence="1" id="KW-1133">Transmembrane helix</keyword>
<dbReference type="InterPro" id="IPR029044">
    <property type="entry name" value="Nucleotide-diphossugar_trans"/>
</dbReference>
<dbReference type="OrthoDB" id="2016523at2759"/>
<feature type="transmembrane region" description="Helical" evidence="1">
    <location>
        <begin position="6"/>
        <end position="26"/>
    </location>
</feature>
<dbReference type="Proteomes" id="UP001151699">
    <property type="component" value="Chromosome A"/>
</dbReference>
<dbReference type="Gene3D" id="3.90.550.10">
    <property type="entry name" value="Spore Coat Polysaccharide Biosynthesis Protein SpsA, Chain A"/>
    <property type="match status" value="1"/>
</dbReference>
<evidence type="ECO:0000313" key="2">
    <source>
        <dbReference type="EMBL" id="KAJ6646051.1"/>
    </source>
</evidence>
<evidence type="ECO:0000313" key="3">
    <source>
        <dbReference type="Proteomes" id="UP001151699"/>
    </source>
</evidence>
<accession>A0A9Q0NAR9</accession>
<sequence>MKCNVAFLWFISFLVILPLLAQKWVFSPLFFSTQRLRDMAADLVDDYNHLRYLEAEKFFQNFGRADEEPSHEGESKDFAVVVITRKRFVCNEADEFDCEPHYLQQTLAALHRERKLVPAHSIPIIVCNVDSHWEGHLDFVEILKFFPIIMRYENKEDFIPSNKKQETSDYAFCLEEVWKRYQRFNYLIAFEDDAIVFDNFFHTINSILKYRIETRTARGEKHTNELRWCWMKLYFPEFWSGFGWDANRLWELFWIFVAGGMIGTILAFLAQMFKRSKIFVFWWACNGALYLLLLVFFMGRPTWLEIRRIHEFLMQVTTDSGCCSTVGVIYPMDEVPKIVGYLQSSICRRCSSGVDLAIRDYKDKFKMLGFLVQPNLARHIGLHSTVSADYKDPIQMLFYDFLSWR</sequence>
<dbReference type="AlphaFoldDB" id="A0A9Q0NAR9"/>
<keyword evidence="1" id="KW-0472">Membrane</keyword>
<proteinExistence type="predicted"/>
<dbReference type="PANTHER" id="PTHR31410:SF1">
    <property type="entry name" value="POST-GPI ATTACHMENT TO PROTEINS FACTOR 4"/>
    <property type="match status" value="1"/>
</dbReference>
<keyword evidence="1" id="KW-0812">Transmembrane</keyword>
<protein>
    <submittedName>
        <fullName evidence="2">Post-GPI attachment to proteins factor 4</fullName>
    </submittedName>
</protein>
<dbReference type="GO" id="GO:0006506">
    <property type="term" value="P:GPI anchor biosynthetic process"/>
    <property type="evidence" value="ECO:0007669"/>
    <property type="project" value="InterPro"/>
</dbReference>
<dbReference type="PANTHER" id="PTHR31410">
    <property type="entry name" value="TRANSMEMBRANE PROTEIN 246"/>
    <property type="match status" value="1"/>
</dbReference>
<gene>
    <name evidence="2" type="primary">Pgap4</name>
    <name evidence="2" type="ORF">Bhyg_01260</name>
</gene>
<keyword evidence="3" id="KW-1185">Reference proteome</keyword>
<dbReference type="InterPro" id="IPR029675">
    <property type="entry name" value="PGAP4"/>
</dbReference>
<feature type="transmembrane region" description="Helical" evidence="1">
    <location>
        <begin position="252"/>
        <end position="273"/>
    </location>
</feature>
<dbReference type="GO" id="GO:0016757">
    <property type="term" value="F:glycosyltransferase activity"/>
    <property type="evidence" value="ECO:0007669"/>
    <property type="project" value="InterPro"/>
</dbReference>
<dbReference type="EMBL" id="WJQU01000001">
    <property type="protein sequence ID" value="KAJ6646051.1"/>
    <property type="molecule type" value="Genomic_DNA"/>
</dbReference>